<evidence type="ECO:0000256" key="5">
    <source>
        <dbReference type="ARBA" id="ARBA00041564"/>
    </source>
</evidence>
<dbReference type="InterPro" id="IPR005801">
    <property type="entry name" value="ADC_synthase"/>
</dbReference>
<dbReference type="NCBIfam" id="TIGR00543">
    <property type="entry name" value="isochor_syn"/>
    <property type="match status" value="1"/>
</dbReference>
<dbReference type="RefSeq" id="WP_425298482.1">
    <property type="nucleotide sequence ID" value="NZ_FXBM01000002.1"/>
</dbReference>
<evidence type="ECO:0000256" key="2">
    <source>
        <dbReference type="ARBA" id="ARBA00005297"/>
    </source>
</evidence>
<dbReference type="Gene3D" id="3.60.120.10">
    <property type="entry name" value="Anthranilate synthase"/>
    <property type="match status" value="1"/>
</dbReference>
<comment type="catalytic activity">
    <reaction evidence="1">
        <text>chorismate = isochorismate</text>
        <dbReference type="Rhea" id="RHEA:18985"/>
        <dbReference type="ChEBI" id="CHEBI:29748"/>
        <dbReference type="ChEBI" id="CHEBI:29780"/>
        <dbReference type="EC" id="5.4.4.2"/>
    </reaction>
</comment>
<dbReference type="AlphaFoldDB" id="A0A1X7P628"/>
<dbReference type="InterPro" id="IPR015890">
    <property type="entry name" value="Chorismate_C"/>
</dbReference>
<dbReference type="EMBL" id="FXBM01000002">
    <property type="protein sequence ID" value="SMH45359.1"/>
    <property type="molecule type" value="Genomic_DNA"/>
</dbReference>
<dbReference type="EC" id="5.4.4.2" evidence="3"/>
<dbReference type="GO" id="GO:0008909">
    <property type="term" value="F:isochorismate synthase activity"/>
    <property type="evidence" value="ECO:0007669"/>
    <property type="project" value="UniProtKB-EC"/>
</dbReference>
<evidence type="ECO:0000313" key="7">
    <source>
        <dbReference type="EMBL" id="SMH45359.1"/>
    </source>
</evidence>
<organism evidence="7 8">
    <name type="scientific">Rathayibacter oskolensis</name>
    <dbReference type="NCBI Taxonomy" id="1891671"/>
    <lineage>
        <taxon>Bacteria</taxon>
        <taxon>Bacillati</taxon>
        <taxon>Actinomycetota</taxon>
        <taxon>Actinomycetes</taxon>
        <taxon>Micrococcales</taxon>
        <taxon>Microbacteriaceae</taxon>
        <taxon>Rathayibacter</taxon>
    </lineage>
</organism>
<evidence type="ECO:0000313" key="8">
    <source>
        <dbReference type="Proteomes" id="UP000193711"/>
    </source>
</evidence>
<dbReference type="Pfam" id="PF00425">
    <property type="entry name" value="Chorismate_bind"/>
    <property type="match status" value="1"/>
</dbReference>
<dbReference type="SUPFAM" id="SSF56322">
    <property type="entry name" value="ADC synthase"/>
    <property type="match status" value="1"/>
</dbReference>
<dbReference type="PANTHER" id="PTHR42839">
    <property type="entry name" value="ISOCHORISMATE SYNTHASE ENTC"/>
    <property type="match status" value="1"/>
</dbReference>
<proteinExistence type="inferred from homology"/>
<protein>
    <recommendedName>
        <fullName evidence="3">isochorismate synthase</fullName>
        <ecNumber evidence="3">5.4.4.2</ecNumber>
    </recommendedName>
    <alternativeName>
        <fullName evidence="5">Isochorismate mutase</fullName>
    </alternativeName>
</protein>
<feature type="domain" description="Chorismate-utilising enzyme C-terminal" evidence="6">
    <location>
        <begin position="158"/>
        <end position="407"/>
    </location>
</feature>
<keyword evidence="4" id="KW-0413">Isomerase</keyword>
<dbReference type="InterPro" id="IPR004561">
    <property type="entry name" value="IsoChor_synthase"/>
</dbReference>
<sequence length="416" mass="43189">MTLIGAGAPPLHVGTIPLDTPQELIPLIDPHHPLLWQRRGTGLAGIGEALRLEFSGPHRLREAADAWRALSASAVVEDPLGLPGTGLVAFGAFAFSGRSESRSVLIVPHTVIGTRGGRSWLTRISATAEEAQLPPAPSAPPLGDAFGAALAPGTMTPEAYREAVASAVGTIRSGALEKVVLARDLVGRLPRDADLRRILHDFASGYPDCWTFAVDGFLGASPETLVGVDHGAVTARVLAGTSARGGDAAEDAAVVQELLGSAKDRSEHAFAIESLLRALRPHTGSLTTSAEPFALELPNLFHLATDVRGTLDDASTALDLVDALHPTAAVAGTPTDRAIALLEELEPFDRGRYAGPVGWIDGNGDGEWAVGLRSAEVSGDGAVTAWAGAGIVADSDPDSELAETRMKFRPVLDALG</sequence>
<dbReference type="Proteomes" id="UP000193711">
    <property type="component" value="Unassembled WGS sequence"/>
</dbReference>
<reference evidence="8" key="1">
    <citation type="submission" date="2017-04" db="EMBL/GenBank/DDBJ databases">
        <authorList>
            <person name="Varghese N."/>
            <person name="Submissions S."/>
        </authorList>
    </citation>
    <scope>NUCLEOTIDE SEQUENCE [LARGE SCALE GENOMIC DNA]</scope>
    <source>
        <strain evidence="8">VKM Ac-2121</strain>
    </source>
</reference>
<evidence type="ECO:0000259" key="6">
    <source>
        <dbReference type="Pfam" id="PF00425"/>
    </source>
</evidence>
<evidence type="ECO:0000256" key="1">
    <source>
        <dbReference type="ARBA" id="ARBA00000799"/>
    </source>
</evidence>
<accession>A0A1X7P628</accession>
<dbReference type="STRING" id="1891671.SAMN06295885_2517"/>
<dbReference type="PANTHER" id="PTHR42839:SF2">
    <property type="entry name" value="ISOCHORISMATE SYNTHASE ENTC"/>
    <property type="match status" value="1"/>
</dbReference>
<dbReference type="PRINTS" id="PR00095">
    <property type="entry name" value="ANTSNTHASEI"/>
</dbReference>
<evidence type="ECO:0000256" key="4">
    <source>
        <dbReference type="ARBA" id="ARBA00023235"/>
    </source>
</evidence>
<dbReference type="InterPro" id="IPR019999">
    <property type="entry name" value="Anth_synth_I-like"/>
</dbReference>
<name>A0A1X7P628_9MICO</name>
<keyword evidence="8" id="KW-1185">Reference proteome</keyword>
<comment type="similarity">
    <text evidence="2">Belongs to the isochorismate synthase family.</text>
</comment>
<evidence type="ECO:0000256" key="3">
    <source>
        <dbReference type="ARBA" id="ARBA00012824"/>
    </source>
</evidence>
<gene>
    <name evidence="7" type="ORF">SAMN06295885_2517</name>
</gene>